<protein>
    <recommendedName>
        <fullName evidence="3">SMI1/KNR4 family protein</fullName>
    </recommendedName>
</protein>
<evidence type="ECO:0000313" key="2">
    <source>
        <dbReference type="Proteomes" id="UP000829925"/>
    </source>
</evidence>
<evidence type="ECO:0008006" key="3">
    <source>
        <dbReference type="Google" id="ProtNLM"/>
    </source>
</evidence>
<evidence type="ECO:0000313" key="1">
    <source>
        <dbReference type="EMBL" id="UOR06455.1"/>
    </source>
</evidence>
<name>A0A8T9SX86_9BACT</name>
<keyword evidence="2" id="KW-1185">Reference proteome</keyword>
<dbReference type="KEGG" id="haei:MUN82_05005"/>
<dbReference type="AlphaFoldDB" id="A0A8T9SX86"/>
<gene>
    <name evidence="1" type="ORF">MUN82_05005</name>
</gene>
<dbReference type="RefSeq" id="WP_245095444.1">
    <property type="nucleotide sequence ID" value="NZ_CP095053.1"/>
</dbReference>
<reference evidence="1 2" key="1">
    <citation type="submission" date="2022-04" db="EMBL/GenBank/DDBJ databases">
        <title>Hymenobacter sp. isolated from the air.</title>
        <authorList>
            <person name="Won M."/>
            <person name="Lee C.-M."/>
            <person name="Woen H.-Y."/>
            <person name="Kwon S.-W."/>
        </authorList>
    </citation>
    <scope>NUCLEOTIDE SEQUENCE [LARGE SCALE GENOMIC DNA]</scope>
    <source>
        <strain evidence="2">5413 J-13</strain>
    </source>
</reference>
<dbReference type="Proteomes" id="UP000829925">
    <property type="component" value="Chromosome"/>
</dbReference>
<accession>A0A8T9SX86</accession>
<proteinExistence type="predicted"/>
<sequence length="200" mass="22329">MNLPDAFIEIRHFWPCGFPFPLGHGNAATRLSQEFTQPLPPELIYYLDEVAPAQDAAFDTVGNPFRLYGLTSLGQHQPGYNWNPVTQTPIPGWNPDFFLLGDEGGDPVVLDLAQPEAGITQRWHGNGDWEAGDTIADTLGQWLLCTIAQHHALTAFEADVIRDDAEDFCLAPQAAAWYFPRMRRWAGSYYATWCSVFANA</sequence>
<dbReference type="EMBL" id="CP095053">
    <property type="protein sequence ID" value="UOR06455.1"/>
    <property type="molecule type" value="Genomic_DNA"/>
</dbReference>
<organism evidence="1 2">
    <name type="scientific">Hymenobacter aerilatus</name>
    <dbReference type="NCBI Taxonomy" id="2932251"/>
    <lineage>
        <taxon>Bacteria</taxon>
        <taxon>Pseudomonadati</taxon>
        <taxon>Bacteroidota</taxon>
        <taxon>Cytophagia</taxon>
        <taxon>Cytophagales</taxon>
        <taxon>Hymenobacteraceae</taxon>
        <taxon>Hymenobacter</taxon>
    </lineage>
</organism>